<comment type="caution">
    <text evidence="1">The sequence shown here is derived from an EMBL/GenBank/DDBJ whole genome shotgun (WGS) entry which is preliminary data.</text>
</comment>
<sequence length="110" mass="12496">MANMAAIPQRWQAWIQFVNKGRVQALLRRNSCHLTRVNLSPRSIGESPNSSRFALPPNHAVRLFDGLNHAFYQHLLCLRVYIRCNDRVLGLASLGEVAMPIPYQKRSKAA</sequence>
<organism evidence="1 2">
    <name type="scientific">Bremerella alba</name>
    <dbReference type="NCBI Taxonomy" id="980252"/>
    <lineage>
        <taxon>Bacteria</taxon>
        <taxon>Pseudomonadati</taxon>
        <taxon>Planctomycetota</taxon>
        <taxon>Planctomycetia</taxon>
        <taxon>Pirellulales</taxon>
        <taxon>Pirellulaceae</taxon>
        <taxon>Bremerella</taxon>
    </lineage>
</organism>
<dbReference type="AlphaFoldDB" id="A0A7V9A5T1"/>
<name>A0A7V9A5T1_9BACT</name>
<evidence type="ECO:0000313" key="2">
    <source>
        <dbReference type="Proteomes" id="UP000551616"/>
    </source>
</evidence>
<protein>
    <submittedName>
        <fullName evidence="1">Uncharacterized protein</fullName>
    </submittedName>
</protein>
<evidence type="ECO:0000313" key="1">
    <source>
        <dbReference type="EMBL" id="MBA2113522.1"/>
    </source>
</evidence>
<accession>A0A7V9A5T1</accession>
<dbReference type="EMBL" id="JABRWO010000001">
    <property type="protein sequence ID" value="MBA2113522.1"/>
    <property type="molecule type" value="Genomic_DNA"/>
</dbReference>
<gene>
    <name evidence="1" type="ORF">HOV93_06710</name>
</gene>
<reference evidence="1 2" key="1">
    <citation type="submission" date="2020-05" db="EMBL/GenBank/DDBJ databases">
        <title>Bremerella alba sp. nov., a novel planctomycete isolated from the surface of the macroalga Fucus spiralis.</title>
        <authorList>
            <person name="Godinho O."/>
            <person name="Botelho R."/>
            <person name="Albuquerque L."/>
            <person name="Wiegand S."/>
            <person name="Da Costa M.S."/>
            <person name="Lobo-Da-Cunha A."/>
            <person name="Jogler C."/>
            <person name="Lage O.M."/>
        </authorList>
    </citation>
    <scope>NUCLEOTIDE SEQUENCE [LARGE SCALE GENOMIC DNA]</scope>
    <source>
        <strain evidence="1 2">FF15</strain>
    </source>
</reference>
<proteinExistence type="predicted"/>
<keyword evidence="2" id="KW-1185">Reference proteome</keyword>
<dbReference type="Proteomes" id="UP000551616">
    <property type="component" value="Unassembled WGS sequence"/>
</dbReference>